<sequence>MKQTIPGCSSSNIKGFNPAYDYYFFHDMATGLTIRQSHLQLDPHSQHLCAVAFNATIFDTYM</sequence>
<dbReference type="Proteomes" id="UP001163321">
    <property type="component" value="Chromosome 12"/>
</dbReference>
<comment type="caution">
    <text evidence="1">The sequence shown here is derived from an EMBL/GenBank/DDBJ whole genome shotgun (WGS) entry which is preliminary data.</text>
</comment>
<dbReference type="EMBL" id="CM047591">
    <property type="protein sequence ID" value="KAI9918579.1"/>
    <property type="molecule type" value="Genomic_DNA"/>
</dbReference>
<gene>
    <name evidence="1" type="ORF">PsorP6_011453</name>
</gene>
<name>A0ACC0WIC5_9STRA</name>
<keyword evidence="2" id="KW-1185">Reference proteome</keyword>
<evidence type="ECO:0000313" key="1">
    <source>
        <dbReference type="EMBL" id="KAI9918579.1"/>
    </source>
</evidence>
<evidence type="ECO:0000313" key="2">
    <source>
        <dbReference type="Proteomes" id="UP001163321"/>
    </source>
</evidence>
<proteinExistence type="predicted"/>
<organism evidence="1 2">
    <name type="scientific">Peronosclerospora sorghi</name>
    <dbReference type="NCBI Taxonomy" id="230839"/>
    <lineage>
        <taxon>Eukaryota</taxon>
        <taxon>Sar</taxon>
        <taxon>Stramenopiles</taxon>
        <taxon>Oomycota</taxon>
        <taxon>Peronosporomycetes</taxon>
        <taxon>Peronosporales</taxon>
        <taxon>Peronosporaceae</taxon>
        <taxon>Peronosclerospora</taxon>
    </lineage>
</organism>
<protein>
    <submittedName>
        <fullName evidence="1">Uncharacterized protein</fullName>
    </submittedName>
</protein>
<reference evidence="1 2" key="1">
    <citation type="journal article" date="2022" name="bioRxiv">
        <title>The genome of the oomycete Peronosclerospora sorghi, a cosmopolitan pathogen of maize and sorghum, is inflated with dispersed pseudogenes.</title>
        <authorList>
            <person name="Fletcher K."/>
            <person name="Martin F."/>
            <person name="Isakeit T."/>
            <person name="Cavanaugh K."/>
            <person name="Magill C."/>
            <person name="Michelmore R."/>
        </authorList>
    </citation>
    <scope>NUCLEOTIDE SEQUENCE [LARGE SCALE GENOMIC DNA]</scope>
    <source>
        <strain evidence="1">P6</strain>
    </source>
</reference>
<accession>A0ACC0WIC5</accession>